<keyword evidence="1" id="KW-0472">Membrane</keyword>
<organism evidence="2 3">
    <name type="scientific">Neobacillus ginsengisoli</name>
    <dbReference type="NCBI Taxonomy" id="904295"/>
    <lineage>
        <taxon>Bacteria</taxon>
        <taxon>Bacillati</taxon>
        <taxon>Bacillota</taxon>
        <taxon>Bacilli</taxon>
        <taxon>Bacillales</taxon>
        <taxon>Bacillaceae</taxon>
        <taxon>Neobacillus</taxon>
    </lineage>
</organism>
<name>A0ABT9XWU2_9BACI</name>
<feature type="transmembrane region" description="Helical" evidence="1">
    <location>
        <begin position="37"/>
        <end position="57"/>
    </location>
</feature>
<protein>
    <submittedName>
        <fullName evidence="2">Uncharacterized protein</fullName>
    </submittedName>
</protein>
<sequence length="58" mass="6941">MRNFAMRNRGRAVEVRDHFGRVHRGVIERVDPSRGMFIRRGFFLDFIPFFIIASLFLI</sequence>
<gene>
    <name evidence="2" type="ORF">J2S10_003228</name>
</gene>
<reference evidence="2 3" key="1">
    <citation type="submission" date="2023-07" db="EMBL/GenBank/DDBJ databases">
        <title>Genomic Encyclopedia of Type Strains, Phase IV (KMG-IV): sequencing the most valuable type-strain genomes for metagenomic binning, comparative biology and taxonomic classification.</title>
        <authorList>
            <person name="Goeker M."/>
        </authorList>
    </citation>
    <scope>NUCLEOTIDE SEQUENCE [LARGE SCALE GENOMIC DNA]</scope>
    <source>
        <strain evidence="2 3">DSM 27594</strain>
    </source>
</reference>
<dbReference type="EMBL" id="JAUSTW010000005">
    <property type="protein sequence ID" value="MDQ0200045.1"/>
    <property type="molecule type" value="Genomic_DNA"/>
</dbReference>
<keyword evidence="1" id="KW-1133">Transmembrane helix</keyword>
<keyword evidence="3" id="KW-1185">Reference proteome</keyword>
<keyword evidence="1" id="KW-0812">Transmembrane</keyword>
<comment type="caution">
    <text evidence="2">The sequence shown here is derived from an EMBL/GenBank/DDBJ whole genome shotgun (WGS) entry which is preliminary data.</text>
</comment>
<evidence type="ECO:0000313" key="2">
    <source>
        <dbReference type="EMBL" id="MDQ0200045.1"/>
    </source>
</evidence>
<dbReference type="Proteomes" id="UP001224122">
    <property type="component" value="Unassembled WGS sequence"/>
</dbReference>
<accession>A0ABT9XWU2</accession>
<evidence type="ECO:0000313" key="3">
    <source>
        <dbReference type="Proteomes" id="UP001224122"/>
    </source>
</evidence>
<proteinExistence type="predicted"/>
<evidence type="ECO:0000256" key="1">
    <source>
        <dbReference type="SAM" id="Phobius"/>
    </source>
</evidence>